<evidence type="ECO:0000313" key="1">
    <source>
        <dbReference type="EMBL" id="RRT33494.1"/>
    </source>
</evidence>
<dbReference type="EMBL" id="AMZH03028862">
    <property type="protein sequence ID" value="RRT33494.1"/>
    <property type="molecule type" value="Genomic_DNA"/>
</dbReference>
<accession>A0A426X1Z4</accession>
<feature type="non-terminal residue" evidence="1">
    <location>
        <position position="1"/>
    </location>
</feature>
<evidence type="ECO:0000313" key="2">
    <source>
        <dbReference type="Proteomes" id="UP000287651"/>
    </source>
</evidence>
<organism evidence="1 2">
    <name type="scientific">Ensete ventricosum</name>
    <name type="common">Abyssinian banana</name>
    <name type="synonym">Musa ensete</name>
    <dbReference type="NCBI Taxonomy" id="4639"/>
    <lineage>
        <taxon>Eukaryota</taxon>
        <taxon>Viridiplantae</taxon>
        <taxon>Streptophyta</taxon>
        <taxon>Embryophyta</taxon>
        <taxon>Tracheophyta</taxon>
        <taxon>Spermatophyta</taxon>
        <taxon>Magnoliopsida</taxon>
        <taxon>Liliopsida</taxon>
        <taxon>Zingiberales</taxon>
        <taxon>Musaceae</taxon>
        <taxon>Ensete</taxon>
    </lineage>
</organism>
<gene>
    <name evidence="1" type="ORF">B296_00054993</name>
</gene>
<dbReference type="Proteomes" id="UP000287651">
    <property type="component" value="Unassembled WGS sequence"/>
</dbReference>
<comment type="caution">
    <text evidence="1">The sequence shown here is derived from an EMBL/GenBank/DDBJ whole genome shotgun (WGS) entry which is preliminary data.</text>
</comment>
<name>A0A426X1Z4_ENSVE</name>
<protein>
    <submittedName>
        <fullName evidence="1">Uncharacterized protein</fullName>
    </submittedName>
</protein>
<dbReference type="AlphaFoldDB" id="A0A426X1Z4"/>
<proteinExistence type="predicted"/>
<sequence length="81" mass="9590">RVNFRSIFCAPSWKFKILVIPVLLAHGKSYKHGFMKKCNGHKLCAKSRAESSFDQFFIHHLENSKYWPFPTSHDFAQIYDR</sequence>
<reference evidence="1 2" key="1">
    <citation type="journal article" date="2014" name="Agronomy (Basel)">
        <title>A Draft Genome Sequence for Ensete ventricosum, the Drought-Tolerant Tree Against Hunger.</title>
        <authorList>
            <person name="Harrison J."/>
            <person name="Moore K.A."/>
            <person name="Paszkiewicz K."/>
            <person name="Jones T."/>
            <person name="Grant M."/>
            <person name="Ambacheew D."/>
            <person name="Muzemil S."/>
            <person name="Studholme D.J."/>
        </authorList>
    </citation>
    <scope>NUCLEOTIDE SEQUENCE [LARGE SCALE GENOMIC DNA]</scope>
</reference>